<dbReference type="EMBL" id="AVPF01000103">
    <property type="protein sequence ID" value="KGX83499.1"/>
    <property type="molecule type" value="Genomic_DNA"/>
</dbReference>
<feature type="domain" description="DNA methylase adenine-specific" evidence="1">
    <location>
        <begin position="95"/>
        <end position="293"/>
    </location>
</feature>
<dbReference type="eggNOG" id="COG0827">
    <property type="taxonomic scope" value="Bacteria"/>
</dbReference>
<dbReference type="AlphaFoldDB" id="A0A0A5FUF5"/>
<dbReference type="GO" id="GO:0003677">
    <property type="term" value="F:DNA binding"/>
    <property type="evidence" value="ECO:0007669"/>
    <property type="project" value="InterPro"/>
</dbReference>
<dbReference type="OrthoDB" id="9788159at2"/>
<dbReference type="InterPro" id="IPR052933">
    <property type="entry name" value="DNA_Protect_Modify"/>
</dbReference>
<dbReference type="PANTHER" id="PTHR41313:SF1">
    <property type="entry name" value="DNA METHYLASE ADENINE-SPECIFIC DOMAIN-CONTAINING PROTEIN"/>
    <property type="match status" value="1"/>
</dbReference>
<keyword evidence="4" id="KW-1185">Reference proteome</keyword>
<dbReference type="InterPro" id="IPR003356">
    <property type="entry name" value="DNA_methylase_A-5"/>
</dbReference>
<feature type="domain" description="YtxK-like N-terminal helical" evidence="2">
    <location>
        <begin position="7"/>
        <end position="85"/>
    </location>
</feature>
<evidence type="ECO:0000313" key="4">
    <source>
        <dbReference type="Proteomes" id="UP000030403"/>
    </source>
</evidence>
<sequence>MEQSNVEQLYTWLDETVELIGQEVDLSYLELLPLAGETLFEQQLTREYNDEIKTKIKDKLSQISVEDYKKEEIRKAMQLAILKGMKGTTQQQHHITPDSVAIFMGYLVQKLTNSDQKTLRLFDPACGTANLLTAVVNQMEQSVEAYGSEVDQTLIQLALMNANLQKTEIEFFHQDSLSPFLLEPVDMAIADLPVGYYPNDVQANEYKLKADEGHSYSHHLFIEQSLNYVKEAGYALFLIPNFLFESDQSEKLHAYLHEHVHIVGVLQLPESMFKNEKFGKSIFIVQKKGQHTKTPSQALIAQLPSFQNAEAMNDMVGQINEWFKKEHLS</sequence>
<dbReference type="Proteomes" id="UP000030403">
    <property type="component" value="Unassembled WGS sequence"/>
</dbReference>
<evidence type="ECO:0000313" key="3">
    <source>
        <dbReference type="EMBL" id="KGX83499.1"/>
    </source>
</evidence>
<dbReference type="RefSeq" id="WP_027447616.1">
    <property type="nucleotide sequence ID" value="NZ_AULJ01000076.1"/>
</dbReference>
<protein>
    <submittedName>
        <fullName evidence="3">DNA-methyltransferase</fullName>
    </submittedName>
</protein>
<dbReference type="STRING" id="1385511.GCA_000425225_04153"/>
<dbReference type="Gene3D" id="1.10.150.470">
    <property type="match status" value="1"/>
</dbReference>
<proteinExistence type="predicted"/>
<dbReference type="InterPro" id="IPR016843">
    <property type="entry name" value="S-AdoMet-dep_Ade-MeTrfase_prd"/>
</dbReference>
<accession>A0A0A5FUF5</accession>
<organism evidence="3 4">
    <name type="scientific">Pontibacillus marinus BH030004 = DSM 16465</name>
    <dbReference type="NCBI Taxonomy" id="1385511"/>
    <lineage>
        <taxon>Bacteria</taxon>
        <taxon>Bacillati</taxon>
        <taxon>Bacillota</taxon>
        <taxon>Bacilli</taxon>
        <taxon>Bacillales</taxon>
        <taxon>Bacillaceae</taxon>
        <taxon>Pontibacillus</taxon>
    </lineage>
</organism>
<dbReference type="CDD" id="cd02440">
    <property type="entry name" value="AdoMet_MTases"/>
    <property type="match status" value="1"/>
</dbReference>
<dbReference type="SUPFAM" id="SSF53335">
    <property type="entry name" value="S-adenosyl-L-methionine-dependent methyltransferases"/>
    <property type="match status" value="1"/>
</dbReference>
<dbReference type="PRINTS" id="PR00507">
    <property type="entry name" value="N12N6MTFRASE"/>
</dbReference>
<dbReference type="Pfam" id="PF21106">
    <property type="entry name" value="YtxK_like"/>
    <property type="match status" value="1"/>
</dbReference>
<dbReference type="InterPro" id="IPR048375">
    <property type="entry name" value="YtxK-like_N"/>
</dbReference>
<dbReference type="InterPro" id="IPR029063">
    <property type="entry name" value="SAM-dependent_MTases_sf"/>
</dbReference>
<dbReference type="PIRSF" id="PIRSF026567">
    <property type="entry name" value="Adenine_mtase_bact_prd"/>
    <property type="match status" value="1"/>
</dbReference>
<dbReference type="Gene3D" id="3.40.50.150">
    <property type="entry name" value="Vaccinia Virus protein VP39"/>
    <property type="match status" value="1"/>
</dbReference>
<evidence type="ECO:0000259" key="1">
    <source>
        <dbReference type="Pfam" id="PF02384"/>
    </source>
</evidence>
<name>A0A0A5FUF5_9BACI</name>
<dbReference type="GO" id="GO:0032259">
    <property type="term" value="P:methylation"/>
    <property type="evidence" value="ECO:0007669"/>
    <property type="project" value="UniProtKB-KW"/>
</dbReference>
<dbReference type="PANTHER" id="PTHR41313">
    <property type="entry name" value="ADENINE-SPECIFIC METHYLTRANSFERASE"/>
    <property type="match status" value="1"/>
</dbReference>
<evidence type="ECO:0000259" key="2">
    <source>
        <dbReference type="Pfam" id="PF21106"/>
    </source>
</evidence>
<keyword evidence="3" id="KW-0808">Transferase</keyword>
<dbReference type="Pfam" id="PF02384">
    <property type="entry name" value="N6_Mtase"/>
    <property type="match status" value="1"/>
</dbReference>
<keyword evidence="3" id="KW-0489">Methyltransferase</keyword>
<reference evidence="3 4" key="1">
    <citation type="submission" date="2013-08" db="EMBL/GenBank/DDBJ databases">
        <authorList>
            <person name="Huang J."/>
            <person name="Wang G."/>
        </authorList>
    </citation>
    <scope>NUCLEOTIDE SEQUENCE [LARGE SCALE GENOMIC DNA]</scope>
    <source>
        <strain evidence="3 4">BH030004</strain>
    </source>
</reference>
<comment type="caution">
    <text evidence="3">The sequence shown here is derived from an EMBL/GenBank/DDBJ whole genome shotgun (WGS) entry which is preliminary data.</text>
</comment>
<dbReference type="GO" id="GO:0008170">
    <property type="term" value="F:N-methyltransferase activity"/>
    <property type="evidence" value="ECO:0007669"/>
    <property type="project" value="InterPro"/>
</dbReference>
<gene>
    <name evidence="3" type="ORF">N783_02940</name>
</gene>